<reference evidence="3" key="1">
    <citation type="journal article" date="2015" name="Nat. Genet.">
        <title>The genome and transcriptome of the zoonotic hookworm Ancylostoma ceylanicum identify infection-specific gene families.</title>
        <authorList>
            <person name="Schwarz E.M."/>
            <person name="Hu Y."/>
            <person name="Antoshechkin I."/>
            <person name="Miller M.M."/>
            <person name="Sternberg P.W."/>
            <person name="Aroian R.V."/>
        </authorList>
    </citation>
    <scope>NUCLEOTIDE SEQUENCE</scope>
    <source>
        <strain evidence="3">HY135</strain>
    </source>
</reference>
<gene>
    <name evidence="2" type="primary">Acey_s0697.g1613</name>
    <name evidence="2" type="ORF">Y032_0697g1613</name>
</gene>
<proteinExistence type="predicted"/>
<dbReference type="AlphaFoldDB" id="A0A016WGJ9"/>
<evidence type="ECO:0000313" key="3">
    <source>
        <dbReference type="Proteomes" id="UP000024635"/>
    </source>
</evidence>
<evidence type="ECO:0000313" key="2">
    <source>
        <dbReference type="EMBL" id="EYC38765.1"/>
    </source>
</evidence>
<protein>
    <submittedName>
        <fullName evidence="2">Uncharacterized protein</fullName>
    </submittedName>
</protein>
<keyword evidence="3" id="KW-1185">Reference proteome</keyword>
<sequence>MEQVAAASKSTMLYMSRIIADRNRPGRLALSYAAPAMLPTPFAMEIRNGTATSANYGHEAALLQSTNPWTCSTCHSSTSEPILTTRRQNTQRAYRRRLFDAPHANAEHQIDSTSTQQRRRIHNLKGEVL</sequence>
<comment type="caution">
    <text evidence="2">The sequence shown here is derived from an EMBL/GenBank/DDBJ whole genome shotgun (WGS) entry which is preliminary data.</text>
</comment>
<feature type="region of interest" description="Disordered" evidence="1">
    <location>
        <begin position="97"/>
        <end position="120"/>
    </location>
</feature>
<organism evidence="2 3">
    <name type="scientific">Ancylostoma ceylanicum</name>
    <dbReference type="NCBI Taxonomy" id="53326"/>
    <lineage>
        <taxon>Eukaryota</taxon>
        <taxon>Metazoa</taxon>
        <taxon>Ecdysozoa</taxon>
        <taxon>Nematoda</taxon>
        <taxon>Chromadorea</taxon>
        <taxon>Rhabditida</taxon>
        <taxon>Rhabditina</taxon>
        <taxon>Rhabditomorpha</taxon>
        <taxon>Strongyloidea</taxon>
        <taxon>Ancylostomatidae</taxon>
        <taxon>Ancylostomatinae</taxon>
        <taxon>Ancylostoma</taxon>
    </lineage>
</organism>
<dbReference type="EMBL" id="JARK01000297">
    <property type="protein sequence ID" value="EYC38765.1"/>
    <property type="molecule type" value="Genomic_DNA"/>
</dbReference>
<dbReference type="Proteomes" id="UP000024635">
    <property type="component" value="Unassembled WGS sequence"/>
</dbReference>
<accession>A0A016WGJ9</accession>
<feature type="compositionally biased region" description="Basic and acidic residues" evidence="1">
    <location>
        <begin position="97"/>
        <end position="110"/>
    </location>
</feature>
<name>A0A016WGJ9_9BILA</name>
<evidence type="ECO:0000256" key="1">
    <source>
        <dbReference type="SAM" id="MobiDB-lite"/>
    </source>
</evidence>